<accession>S5DWQ0</accession>
<sequence length="42" mass="4682">MIPGTGGVFELYLDEVLIYSKLETGRHTNEGEILQLMENALS</sequence>
<organism evidence="2">
    <name type="scientific">Candidatus Actinomarina minuta</name>
    <dbReference type="NCBI Taxonomy" id="1389454"/>
    <lineage>
        <taxon>Bacteria</taxon>
        <taxon>Bacillati</taxon>
        <taxon>Actinomycetota</taxon>
        <taxon>Actinomycetes</taxon>
        <taxon>Candidatus Actinomarinidae</taxon>
        <taxon>Candidatus Actinomarinales</taxon>
        <taxon>Candidatus Actinomarineae</taxon>
        <taxon>Candidatus Actinomarinaceae</taxon>
        <taxon>Candidatus Actinomarina</taxon>
    </lineage>
</organism>
<dbReference type="InterPro" id="IPR036249">
    <property type="entry name" value="Thioredoxin-like_sf"/>
</dbReference>
<dbReference type="AlphaFoldDB" id="S5DWQ0"/>
<dbReference type="InterPro" id="IPR011893">
    <property type="entry name" value="Selenoprotein_Rdx-typ"/>
</dbReference>
<evidence type="ECO:0000256" key="1">
    <source>
        <dbReference type="ARBA" id="ARBA00023284"/>
    </source>
</evidence>
<evidence type="ECO:0000313" key="2">
    <source>
        <dbReference type="EMBL" id="AGQ19307.1"/>
    </source>
</evidence>
<dbReference type="Pfam" id="PF10262">
    <property type="entry name" value="Rdx"/>
    <property type="match status" value="1"/>
</dbReference>
<name>S5DWQ0_9ACTN</name>
<protein>
    <submittedName>
        <fullName evidence="2">SelT/selW/selH selenoprotein domain protein</fullName>
    </submittedName>
</protein>
<proteinExistence type="predicted"/>
<dbReference type="SUPFAM" id="SSF52833">
    <property type="entry name" value="Thioredoxin-like"/>
    <property type="match status" value="1"/>
</dbReference>
<dbReference type="EMBL" id="KC811128">
    <property type="protein sequence ID" value="AGQ19307.1"/>
    <property type="molecule type" value="Genomic_DNA"/>
</dbReference>
<keyword evidence="1" id="KW-0676">Redox-active center</keyword>
<reference evidence="2" key="1">
    <citation type="journal article" date="2013" name="Sci. Rep.">
        <title>Metagenomics uncovers a new group of low GC and ultra-small marine Actinobacteria.</title>
        <authorList>
            <person name="Ghai R."/>
            <person name="Mizuno C.M."/>
            <person name="Picazo A."/>
            <person name="Camacho A."/>
            <person name="Rodriguez-Valera F."/>
        </authorList>
    </citation>
    <scope>NUCLEOTIDE SEQUENCE</scope>
</reference>
<dbReference type="Gene3D" id="3.40.30.10">
    <property type="entry name" value="Glutaredoxin"/>
    <property type="match status" value="1"/>
</dbReference>